<evidence type="ECO:0000256" key="1">
    <source>
        <dbReference type="SAM" id="MobiDB-lite"/>
    </source>
</evidence>
<reference evidence="2 3" key="1">
    <citation type="submission" date="2020-02" db="EMBL/GenBank/DDBJ databases">
        <authorList>
            <person name="Ferguson B K."/>
        </authorList>
    </citation>
    <scope>NUCLEOTIDE SEQUENCE [LARGE SCALE GENOMIC DNA]</scope>
</reference>
<proteinExistence type="predicted"/>
<name>A0A6H5FUI9_9HEMI</name>
<evidence type="ECO:0000313" key="3">
    <source>
        <dbReference type="Proteomes" id="UP000479000"/>
    </source>
</evidence>
<feature type="compositionally biased region" description="Low complexity" evidence="1">
    <location>
        <begin position="204"/>
        <end position="217"/>
    </location>
</feature>
<dbReference type="EMBL" id="CADCXU010000406">
    <property type="protein sequence ID" value="CAA9993410.1"/>
    <property type="molecule type" value="Genomic_DNA"/>
</dbReference>
<accession>A0A6H5FUI9</accession>
<dbReference type="Proteomes" id="UP000479000">
    <property type="component" value="Unassembled WGS sequence"/>
</dbReference>
<sequence length="501" mass="56173">MVQKKILRTVLHMHFYIISLPYRRRSGETSYLHFVKTATIPMVPYVTTLNFHDISNVHVQGERRSSRKWTSPRRTIYPRENRQIARANASPMITMTDILPAISFSDFGFQGFWDDMDDTTEENSPVGTPNQATLEEISQDSSIPPETQLEAGVVDIGEKPESPEIPSQEIHNEQIQQFQEEQQLHQAEPSPPGTSVIRNQGVRTITTSGTITTSPGPHEQSPSPPDDHQHYTTSETVKIEYLNQEIARSTIVGKIESFEQCEAMYVMPDRYEQGRLYADPVMIKFERDDTKSGTSAGGATVVDSNNSYVTLEPYGAASGASGAQGGPGIQYSSNGIVEGYYSIQPPFKDDDDSVSGVENPPDAAIYVKQSGSLAKYGPSHVQQHQQYEHVNPQQLVYSSGPGADYAYMTKPHIQNAWAPSASGQEYVTYNTTSHHHQQQQQQQNLASMSHQPNDMPYNIYQPGHQWQLDDTYDQGMSGMSVLICIFDFRRLQLINHYLTKS</sequence>
<keyword evidence="3" id="KW-1185">Reference proteome</keyword>
<evidence type="ECO:0000313" key="2">
    <source>
        <dbReference type="EMBL" id="CAA9993410.1"/>
    </source>
</evidence>
<feature type="compositionally biased region" description="Low complexity" evidence="1">
    <location>
        <begin position="179"/>
        <end position="188"/>
    </location>
</feature>
<feature type="region of interest" description="Disordered" evidence="1">
    <location>
        <begin position="179"/>
        <end position="231"/>
    </location>
</feature>
<gene>
    <name evidence="2" type="ORF">NTEN_LOCUS385</name>
</gene>
<dbReference type="AlphaFoldDB" id="A0A6H5FUI9"/>
<protein>
    <submittedName>
        <fullName evidence="2">Uncharacterized protein</fullName>
    </submittedName>
</protein>
<organism evidence="2 3">
    <name type="scientific">Nesidiocoris tenuis</name>
    <dbReference type="NCBI Taxonomy" id="355587"/>
    <lineage>
        <taxon>Eukaryota</taxon>
        <taxon>Metazoa</taxon>
        <taxon>Ecdysozoa</taxon>
        <taxon>Arthropoda</taxon>
        <taxon>Hexapoda</taxon>
        <taxon>Insecta</taxon>
        <taxon>Pterygota</taxon>
        <taxon>Neoptera</taxon>
        <taxon>Paraneoptera</taxon>
        <taxon>Hemiptera</taxon>
        <taxon>Heteroptera</taxon>
        <taxon>Panheteroptera</taxon>
        <taxon>Cimicomorpha</taxon>
        <taxon>Miridae</taxon>
        <taxon>Dicyphina</taxon>
        <taxon>Nesidiocoris</taxon>
    </lineage>
</organism>